<dbReference type="AlphaFoldDB" id="A0A3B4YYT1"/>
<dbReference type="STRING" id="144197.ENSSPAP00000001788"/>
<dbReference type="PANTHER" id="PTHR10903:SF170">
    <property type="entry name" value="GTPASE IMAP FAMILY MEMBER 7"/>
    <property type="match status" value="1"/>
</dbReference>
<protein>
    <recommendedName>
        <fullName evidence="5">AIG1-type G domain-containing protein</fullName>
    </recommendedName>
</protein>
<feature type="region of interest" description="Disordered" evidence="4">
    <location>
        <begin position="701"/>
        <end position="751"/>
    </location>
</feature>
<dbReference type="FunFam" id="3.40.50.300:FF:000366">
    <property type="entry name" value="GTPase, IMAP family member 2"/>
    <property type="match status" value="1"/>
</dbReference>
<dbReference type="GO" id="GO:0005525">
    <property type="term" value="F:GTP binding"/>
    <property type="evidence" value="ECO:0007669"/>
    <property type="project" value="UniProtKB-KW"/>
</dbReference>
<name>A0A3B4YYT1_9TELE</name>
<feature type="domain" description="AIG1-type G" evidence="5">
    <location>
        <begin position="428"/>
        <end position="630"/>
    </location>
</feature>
<dbReference type="PANTHER" id="PTHR10903">
    <property type="entry name" value="GTPASE, IMAP FAMILY MEMBER-RELATED"/>
    <property type="match status" value="1"/>
</dbReference>
<dbReference type="InterPro" id="IPR045058">
    <property type="entry name" value="GIMA/IAN/Toc"/>
</dbReference>
<dbReference type="InterPro" id="IPR027417">
    <property type="entry name" value="P-loop_NTPase"/>
</dbReference>
<dbReference type="InterPro" id="IPR006703">
    <property type="entry name" value="G_AIG1"/>
</dbReference>
<evidence type="ECO:0000256" key="2">
    <source>
        <dbReference type="ARBA" id="ARBA00022741"/>
    </source>
</evidence>
<keyword evidence="3" id="KW-0342">GTP-binding</keyword>
<dbReference type="SUPFAM" id="SSF52540">
    <property type="entry name" value="P-loop containing nucleoside triphosphate hydrolases"/>
    <property type="match status" value="3"/>
</dbReference>
<dbReference type="GeneTree" id="ENSGT00940000164100"/>
<feature type="region of interest" description="Disordered" evidence="4">
    <location>
        <begin position="648"/>
        <end position="668"/>
    </location>
</feature>
<proteinExistence type="inferred from homology"/>
<feature type="compositionally biased region" description="Basic and acidic residues" evidence="4">
    <location>
        <begin position="648"/>
        <end position="665"/>
    </location>
</feature>
<evidence type="ECO:0000313" key="6">
    <source>
        <dbReference type="Ensembl" id="ENSSPAP00000001788.1"/>
    </source>
</evidence>
<accession>A0A3B4YYT1</accession>
<dbReference type="Ensembl" id="ENSSPAT00000001820.1">
    <property type="protein sequence ID" value="ENSSPAP00000001788.1"/>
    <property type="gene ID" value="ENSSPAG00000001386.1"/>
</dbReference>
<reference evidence="6" key="1">
    <citation type="submission" date="2023-09" db="UniProtKB">
        <authorList>
            <consortium name="Ensembl"/>
        </authorList>
    </citation>
    <scope>IDENTIFICATION</scope>
</reference>
<sequence>MATSVSAPELRIVIIGKSSDEKTTLTDFITGRKAGSFPRTNKQFAHIHGKWKRNSYMLVKTADVFKLPPEKLKHEMKTCVARCPPGPNVLLLIVNPSDFTEQDRQTLNLILSCFGQEVFECSMVITAHDDRGRNSSVNQLTRDCGQRLLRVNFGGRDFSHHDLDELMTQMENIVSYNRGGYLAFNEEAVPMKLPEPAEPAKPKPPLNLVLCGRHGALKTSVAHAILGQRRSGPPADSSECVKVQGEVCGRRVSLLELPALYGKPKETAMKESLRCVSLCEPEGVHAFMLVLFLDSLRNEDKTELETIQNTFGSKANDFTIVLLIVKANPNVPELVKVVEDRDIQGFLQSLCERHVVFNIKDKDQVSEVLHAVETMSAGGSRSFTEDMFPKRPVFTKRQSKPITRHESFLKFDNIQHRVVLHQKTVRTKEPIRMVLIGKTGCGKSATANTILGGEKRFESKACLKSVTVVCQKETGEMDGRPVTVVDTPGLFDTALSNDEVKQELVRCISLLAPGPHVFLLVLQIGRFTKEEKETVEMIREFFGKKAEDFIMLIFTRGDELQDQTFESYIKDGSDGFVGQLIAECGRRYHVFNNNERKDRSQVSQLLKKVEAMMRKSGSRYYTSEMFKEAEAAIEKEIENHKVETERKIDREQKDLQRKHEEEMQTKKTKTTALIATYETETAQREKQAKETGERIKKAEERIRREREQREKEEVDRKRQEEVQQQQWKQRDETLKKKIVSEKRVPAQRTLLTKNRELMRKEREVWEQEQREWWQKRRLEDQRRQEEAERQLEKLREEYEREINEVKRREDERIRREGEERELREVEEKHRKEMEEIRRKNEEHARRLAEECNEFRKRFTLDSSAEKEKHQQEIEEMKKRQQLQNDYMLQQLNKKKANRRDFDELLKKHEEQRNELRQSHYIHSEEQLNQELDELKKTHQEEINIWIDERVRKAESDKKCSIS</sequence>
<dbReference type="CDD" id="cd01852">
    <property type="entry name" value="AIG1"/>
    <property type="match status" value="1"/>
</dbReference>
<dbReference type="Pfam" id="PF04548">
    <property type="entry name" value="AIG1"/>
    <property type="match status" value="3"/>
</dbReference>
<organism evidence="6">
    <name type="scientific">Stegastes partitus</name>
    <name type="common">bicolor damselfish</name>
    <dbReference type="NCBI Taxonomy" id="144197"/>
    <lineage>
        <taxon>Eukaryota</taxon>
        <taxon>Metazoa</taxon>
        <taxon>Chordata</taxon>
        <taxon>Craniata</taxon>
        <taxon>Vertebrata</taxon>
        <taxon>Euteleostomi</taxon>
        <taxon>Actinopterygii</taxon>
        <taxon>Neopterygii</taxon>
        <taxon>Teleostei</taxon>
        <taxon>Neoteleostei</taxon>
        <taxon>Acanthomorphata</taxon>
        <taxon>Ovalentaria</taxon>
        <taxon>Pomacentridae</taxon>
        <taxon>Stegastes</taxon>
    </lineage>
</organism>
<dbReference type="Gene3D" id="3.40.50.300">
    <property type="entry name" value="P-loop containing nucleotide triphosphate hydrolases"/>
    <property type="match status" value="3"/>
</dbReference>
<keyword evidence="2" id="KW-0547">Nucleotide-binding</keyword>
<feature type="compositionally biased region" description="Basic and acidic residues" evidence="4">
    <location>
        <begin position="728"/>
        <end position="744"/>
    </location>
</feature>
<dbReference type="PROSITE" id="PS51720">
    <property type="entry name" value="G_AIG1"/>
    <property type="match status" value="1"/>
</dbReference>
<comment type="similarity">
    <text evidence="1">Belongs to the TRAFAC class TrmE-Era-EngA-EngB-Septin-like GTPase superfamily. AIG1/Toc34/Toc159-like paraseptin GTPase family. IAN subfamily.</text>
</comment>
<evidence type="ECO:0000259" key="5">
    <source>
        <dbReference type="PROSITE" id="PS51720"/>
    </source>
</evidence>
<evidence type="ECO:0000256" key="4">
    <source>
        <dbReference type="SAM" id="MobiDB-lite"/>
    </source>
</evidence>
<feature type="region of interest" description="Disordered" evidence="4">
    <location>
        <begin position="818"/>
        <end position="842"/>
    </location>
</feature>
<evidence type="ECO:0000256" key="3">
    <source>
        <dbReference type="ARBA" id="ARBA00023134"/>
    </source>
</evidence>
<feature type="compositionally biased region" description="Basic and acidic residues" evidence="4">
    <location>
        <begin position="701"/>
        <end position="721"/>
    </location>
</feature>
<evidence type="ECO:0000256" key="1">
    <source>
        <dbReference type="ARBA" id="ARBA00008535"/>
    </source>
</evidence>